<dbReference type="EMBL" id="BK015861">
    <property type="protein sequence ID" value="DAD70136.1"/>
    <property type="molecule type" value="Genomic_DNA"/>
</dbReference>
<sequence>MLKLGSTTYRIQHSRDHERILLTVWRNGRLTEHKIHHLCRTKGGGDFFFHAGQMFYVSEFIDPHGSYHLAS</sequence>
<reference evidence="1" key="1">
    <citation type="journal article" date="2021" name="Proc. Natl. Acad. Sci. U.S.A.">
        <title>A Catalog of Tens of Thousands of Viruses from Human Metagenomes Reveals Hidden Associations with Chronic Diseases.</title>
        <authorList>
            <person name="Tisza M.J."/>
            <person name="Buck C.B."/>
        </authorList>
    </citation>
    <scope>NUCLEOTIDE SEQUENCE</scope>
    <source>
        <strain evidence="1">Ct3o911</strain>
    </source>
</reference>
<evidence type="ECO:0000313" key="1">
    <source>
        <dbReference type="EMBL" id="DAD70136.1"/>
    </source>
</evidence>
<accession>A0A8S5LJX8</accession>
<organism evidence="1">
    <name type="scientific">Siphoviridae sp. ct3o911</name>
    <dbReference type="NCBI Taxonomy" id="2827560"/>
    <lineage>
        <taxon>Viruses</taxon>
        <taxon>Duplodnaviria</taxon>
        <taxon>Heunggongvirae</taxon>
        <taxon>Uroviricota</taxon>
        <taxon>Caudoviricetes</taxon>
    </lineage>
</organism>
<protein>
    <submittedName>
        <fullName evidence="1">Uncharacterized protein</fullName>
    </submittedName>
</protein>
<proteinExistence type="predicted"/>
<name>A0A8S5LJX8_9CAUD</name>